<dbReference type="EMBL" id="BK014940">
    <property type="protein sequence ID" value="DAD83689.1"/>
    <property type="molecule type" value="Genomic_DNA"/>
</dbReference>
<name>A0A8S5MN00_9CAUD</name>
<organism evidence="1">
    <name type="scientific">Myoviridae sp. ctPSW2</name>
    <dbReference type="NCBI Taxonomy" id="2826648"/>
    <lineage>
        <taxon>Viruses</taxon>
        <taxon>Duplodnaviria</taxon>
        <taxon>Heunggongvirae</taxon>
        <taxon>Uroviricota</taxon>
        <taxon>Caudoviricetes</taxon>
    </lineage>
</organism>
<protein>
    <submittedName>
        <fullName evidence="1">Uncharacterized protein</fullName>
    </submittedName>
</protein>
<proteinExistence type="predicted"/>
<sequence length="33" mass="3801">MDVSRVDGHSLASGGRFFYALRFLRIFLKGVWV</sequence>
<accession>A0A8S5MN00</accession>
<reference evidence="1" key="1">
    <citation type="journal article" date="2021" name="Proc. Natl. Acad. Sci. U.S.A.">
        <title>A Catalog of Tens of Thousands of Viruses from Human Metagenomes Reveals Hidden Associations with Chronic Diseases.</title>
        <authorList>
            <person name="Tisza M.J."/>
            <person name="Buck C.B."/>
        </authorList>
    </citation>
    <scope>NUCLEOTIDE SEQUENCE</scope>
    <source>
        <strain evidence="1">CtPSW2</strain>
    </source>
</reference>
<evidence type="ECO:0000313" key="1">
    <source>
        <dbReference type="EMBL" id="DAD83689.1"/>
    </source>
</evidence>